<comment type="caution">
    <text evidence="7">The sequence shown here is derived from an EMBL/GenBank/DDBJ whole genome shotgun (WGS) entry which is preliminary data.</text>
</comment>
<dbReference type="Gene3D" id="3.40.50.510">
    <property type="entry name" value="Phosphotransferase system, mannose-type IIA component"/>
    <property type="match status" value="1"/>
</dbReference>
<keyword evidence="3" id="KW-0067">ATP-binding</keyword>
<dbReference type="PROSITE" id="PS51096">
    <property type="entry name" value="PTS_EIIA_TYPE_4"/>
    <property type="match status" value="1"/>
</dbReference>
<dbReference type="SUPFAM" id="SSF63520">
    <property type="entry name" value="PTS-regulatory domain, PRD"/>
    <property type="match status" value="1"/>
</dbReference>
<dbReference type="InterPro" id="IPR002078">
    <property type="entry name" value="Sigma_54_int"/>
</dbReference>
<dbReference type="PROSITE" id="PS50045">
    <property type="entry name" value="SIGMA54_INTERACT_4"/>
    <property type="match status" value="1"/>
</dbReference>
<evidence type="ECO:0000313" key="7">
    <source>
        <dbReference type="EMBL" id="MCB8561956.1"/>
    </source>
</evidence>
<dbReference type="PANTHER" id="PTHR32071:SF38">
    <property type="entry name" value="PSP OPERON TRANSCRIPTIONAL ACTIVATOR"/>
    <property type="match status" value="1"/>
</dbReference>
<dbReference type="PROSITE" id="PS51372">
    <property type="entry name" value="PRD_2"/>
    <property type="match status" value="1"/>
</dbReference>
<dbReference type="RefSeq" id="WP_227408515.1">
    <property type="nucleotide sequence ID" value="NZ_JAJDKQ010000014.1"/>
</dbReference>
<proteinExistence type="predicted"/>
<dbReference type="GO" id="GO:0006355">
    <property type="term" value="P:regulation of DNA-templated transcription"/>
    <property type="evidence" value="ECO:0007669"/>
    <property type="project" value="InterPro"/>
</dbReference>
<dbReference type="Pfam" id="PF00158">
    <property type="entry name" value="Sigma54_activat"/>
    <property type="match status" value="1"/>
</dbReference>
<dbReference type="InterPro" id="IPR036662">
    <property type="entry name" value="PTS_EIIA_man-typ_sf"/>
</dbReference>
<dbReference type="SUPFAM" id="SSF52540">
    <property type="entry name" value="P-loop containing nucleoside triphosphate hydrolases"/>
    <property type="match status" value="1"/>
</dbReference>
<evidence type="ECO:0000256" key="2">
    <source>
        <dbReference type="ARBA" id="ARBA00022741"/>
    </source>
</evidence>
<dbReference type="GO" id="GO:0009401">
    <property type="term" value="P:phosphoenolpyruvate-dependent sugar phosphotransferase system"/>
    <property type="evidence" value="ECO:0007669"/>
    <property type="project" value="InterPro"/>
</dbReference>
<dbReference type="EMBL" id="JAJDKQ010000014">
    <property type="protein sequence ID" value="MCB8561956.1"/>
    <property type="molecule type" value="Genomic_DNA"/>
</dbReference>
<dbReference type="SUPFAM" id="SSF53062">
    <property type="entry name" value="PTS system fructose IIA component-like"/>
    <property type="match status" value="1"/>
</dbReference>
<evidence type="ECO:0000256" key="1">
    <source>
        <dbReference type="ARBA" id="ARBA00022679"/>
    </source>
</evidence>
<evidence type="ECO:0000256" key="3">
    <source>
        <dbReference type="ARBA" id="ARBA00022840"/>
    </source>
</evidence>
<accession>A0AAW4VEH4</accession>
<dbReference type="GO" id="GO:0016740">
    <property type="term" value="F:transferase activity"/>
    <property type="evidence" value="ECO:0007669"/>
    <property type="project" value="UniProtKB-KW"/>
</dbReference>
<name>A0AAW4VEH4_9FIRM</name>
<evidence type="ECO:0000259" key="6">
    <source>
        <dbReference type="PROSITE" id="PS51372"/>
    </source>
</evidence>
<dbReference type="Proteomes" id="UP001197827">
    <property type="component" value="Unassembled WGS sequence"/>
</dbReference>
<sequence>MGNSTKELILEYMRNLSEHFDFTMVHQLTASTISDEMHISRSLASQYLNELVKEKRVIKVNSRPVYFLHRKKMEELYATPFQEDDFYDLEEVKEYIKNHSKGEGDYSQIIGWDKSLVSIIKQVRESFEYPTCGLPMIIYGEKGTGKRTLCTTIFQNAARRGVVYENTKLIKLELTTLNSATICEKIFGTSQKTGLLDQYDHLVLMLCGAQYMDEDFQEKLAHLLEMTKHSSMLKGSYKNKHIRYMILCDSHPQGFMNEQVLKNIPVIVNMPTLQERSKEEIEELIVFFVKSEGKIMNKNIKISSVVLRALVNGVYDNNLIGLKSTIQVICASALRTGIHKDEIIIHTYDLPKYLLGTLPIVTDENVVYIDTSTYQRSEEVDYILDYFKRIIKPFEKSNDLEMALKECKHNFDLLSDYLSFKQRILPEKIQGIETSLNHILDVILKRRFMNLPSGFCTTLAKLIYINELYSASVIKWQQDHRSHLDEVNNCIKEKLFSEVLIVNEMKKLMNANLEIDVNDMLYIMMIVYLHHYNVGVINRNLFGLIVCHGYSTATSIAEAVNTLLGYYVFEAVDMPLDITVDEIKDIIVERINRMHHQADVIVMVDMGSLEQLGNSLNQAINCNVGVINNVSTRTALNAGYCILDEKNIEETLKSVSKHSQAHYTIVNRKKNDVILFTSESGLHMAQRMRELFESSFPSSIPVDLEVCDYNELLTNGMNHERFHNNNVLFITGTANPHIENQSFVALEEIISGKDINLMMNSLSQYLDLKELKQFLDDLRKNFTLQNVVSYLTILNPKVLLDSVSDAVDNLQDRLNQRFSGKTLIGIYIHVCCLIERLVTKCAITEFAALKQFESQHHEFILNVQDAFSSITRRYNVTIPTSEIAYLYDFIVADEKNNLELVSRLK</sequence>
<gene>
    <name evidence="7" type="ORF">LJD74_08055</name>
</gene>
<dbReference type="InterPro" id="IPR036390">
    <property type="entry name" value="WH_DNA-bd_sf"/>
</dbReference>
<dbReference type="GO" id="GO:0005524">
    <property type="term" value="F:ATP binding"/>
    <property type="evidence" value="ECO:0007669"/>
    <property type="project" value="UniProtKB-KW"/>
</dbReference>
<dbReference type="SUPFAM" id="SSF46785">
    <property type="entry name" value="Winged helix' DNA-binding domain"/>
    <property type="match status" value="1"/>
</dbReference>
<dbReference type="Pfam" id="PF00874">
    <property type="entry name" value="PRD"/>
    <property type="match status" value="1"/>
</dbReference>
<feature type="domain" description="PTS EIIA type-4" evidence="5">
    <location>
        <begin position="540"/>
        <end position="673"/>
    </location>
</feature>
<dbReference type="PANTHER" id="PTHR32071">
    <property type="entry name" value="TRANSCRIPTIONAL REGULATORY PROTEIN"/>
    <property type="match status" value="1"/>
</dbReference>
<dbReference type="Gene3D" id="1.10.1790.10">
    <property type="entry name" value="PRD domain"/>
    <property type="match status" value="1"/>
</dbReference>
<keyword evidence="1" id="KW-0808">Transferase</keyword>
<dbReference type="Pfam" id="PF03610">
    <property type="entry name" value="EIIA-man"/>
    <property type="match status" value="1"/>
</dbReference>
<dbReference type="GO" id="GO:0016020">
    <property type="term" value="C:membrane"/>
    <property type="evidence" value="ECO:0007669"/>
    <property type="project" value="InterPro"/>
</dbReference>
<evidence type="ECO:0000313" key="8">
    <source>
        <dbReference type="Proteomes" id="UP001197827"/>
    </source>
</evidence>
<evidence type="ECO:0000259" key="5">
    <source>
        <dbReference type="PROSITE" id="PS51096"/>
    </source>
</evidence>
<dbReference type="AlphaFoldDB" id="A0AAW4VEH4"/>
<organism evidence="7 8">
    <name type="scientific">Faecalibacillus intestinalis</name>
    <dbReference type="NCBI Taxonomy" id="1982626"/>
    <lineage>
        <taxon>Bacteria</taxon>
        <taxon>Bacillati</taxon>
        <taxon>Bacillota</taxon>
        <taxon>Erysipelotrichia</taxon>
        <taxon>Erysipelotrichales</taxon>
        <taxon>Coprobacillaceae</taxon>
        <taxon>Faecalibacillus</taxon>
    </lineage>
</organism>
<reference evidence="7" key="1">
    <citation type="submission" date="2021-10" db="EMBL/GenBank/DDBJ databases">
        <title>Collection of gut derived symbiotic bacterial strains cultured from healthy donors.</title>
        <authorList>
            <person name="Lin H."/>
            <person name="Littmann E."/>
            <person name="Kohout C."/>
            <person name="Pamer E.G."/>
        </authorList>
    </citation>
    <scope>NUCLEOTIDE SEQUENCE</scope>
    <source>
        <strain evidence="7">DFI.5.2</strain>
    </source>
</reference>
<dbReference type="InterPro" id="IPR027417">
    <property type="entry name" value="P-loop_NTPase"/>
</dbReference>
<feature type="domain" description="Sigma-54 factor interaction" evidence="4">
    <location>
        <begin position="109"/>
        <end position="331"/>
    </location>
</feature>
<dbReference type="Gene3D" id="3.40.50.300">
    <property type="entry name" value="P-loop containing nucleotide triphosphate hydrolases"/>
    <property type="match status" value="1"/>
</dbReference>
<feature type="domain" description="PRD" evidence="6">
    <location>
        <begin position="794"/>
        <end position="900"/>
    </location>
</feature>
<evidence type="ECO:0000259" key="4">
    <source>
        <dbReference type="PROSITE" id="PS50045"/>
    </source>
</evidence>
<dbReference type="InterPro" id="IPR036634">
    <property type="entry name" value="PRD_sf"/>
</dbReference>
<keyword evidence="2" id="KW-0547">Nucleotide-binding</keyword>
<dbReference type="InterPro" id="IPR004701">
    <property type="entry name" value="PTS_EIIA_man-typ"/>
</dbReference>
<protein>
    <submittedName>
        <fullName evidence="7">PRD domain-containing protein</fullName>
    </submittedName>
</protein>
<dbReference type="InterPro" id="IPR011608">
    <property type="entry name" value="PRD"/>
</dbReference>